<evidence type="ECO:0008006" key="3">
    <source>
        <dbReference type="Google" id="ProtNLM"/>
    </source>
</evidence>
<comment type="caution">
    <text evidence="1">The sequence shown here is derived from an EMBL/GenBank/DDBJ whole genome shotgun (WGS) entry which is preliminary data.</text>
</comment>
<keyword evidence="2" id="KW-1185">Reference proteome</keyword>
<accession>A0A4Q1REG4</accession>
<name>A0A4Q1REG4_9FIRM</name>
<evidence type="ECO:0000313" key="1">
    <source>
        <dbReference type="EMBL" id="RXS73940.1"/>
    </source>
</evidence>
<gene>
    <name evidence="1" type="ORF">ETP43_00835</name>
</gene>
<organism evidence="1 2">
    <name type="scientific">Blautia faecicola</name>
    <dbReference type="NCBI Taxonomy" id="2509240"/>
    <lineage>
        <taxon>Bacteria</taxon>
        <taxon>Bacillati</taxon>
        <taxon>Bacillota</taxon>
        <taxon>Clostridia</taxon>
        <taxon>Lachnospirales</taxon>
        <taxon>Lachnospiraceae</taxon>
        <taxon>Blautia</taxon>
    </lineage>
</organism>
<sequence length="137" mass="16409">MTVGGREFYVYRYEGKFNDIQNAAVILSYPKEAFGNPRALRVFKSTNAELSTQEILDTYSRRWPMELFFVKARENLHWINIKSSCFYKKWSVAGSRFRNDRVILCNFQYLLNYRRNKTEIAGTEFVFHKFCSCYFLM</sequence>
<dbReference type="EMBL" id="SDKC01000001">
    <property type="protein sequence ID" value="RXS73940.1"/>
    <property type="molecule type" value="Genomic_DNA"/>
</dbReference>
<reference evidence="1 2" key="1">
    <citation type="submission" date="2019-01" db="EMBL/GenBank/DDBJ databases">
        <title>Blautia sp. nov. KGMB01111 isolated human feces.</title>
        <authorList>
            <person name="Park J.-E."/>
            <person name="Kim J.-S."/>
            <person name="Park S.-H."/>
        </authorList>
    </citation>
    <scope>NUCLEOTIDE SEQUENCE [LARGE SCALE GENOMIC DNA]</scope>
    <source>
        <strain evidence="1 2">KGMB01111</strain>
    </source>
</reference>
<evidence type="ECO:0000313" key="2">
    <source>
        <dbReference type="Proteomes" id="UP000290106"/>
    </source>
</evidence>
<proteinExistence type="predicted"/>
<dbReference type="AlphaFoldDB" id="A0A4Q1REG4"/>
<dbReference type="Proteomes" id="UP000290106">
    <property type="component" value="Unassembled WGS sequence"/>
</dbReference>
<protein>
    <recommendedName>
        <fullName evidence="3">Transposase IS4-like domain-containing protein</fullName>
    </recommendedName>
</protein>